<feature type="compositionally biased region" description="Basic and acidic residues" evidence="1">
    <location>
        <begin position="14"/>
        <end position="23"/>
    </location>
</feature>
<accession>A0ABQ8IQU9</accession>
<comment type="caution">
    <text evidence="2">The sequence shown here is derived from an EMBL/GenBank/DDBJ whole genome shotgun (WGS) entry which is preliminary data.</text>
</comment>
<proteinExistence type="predicted"/>
<evidence type="ECO:0000256" key="1">
    <source>
        <dbReference type="SAM" id="MobiDB-lite"/>
    </source>
</evidence>
<gene>
    <name evidence="2" type="ORF">DERP_006666</name>
</gene>
<protein>
    <submittedName>
        <fullName evidence="2">Uncharacterized protein</fullName>
    </submittedName>
</protein>
<evidence type="ECO:0000313" key="2">
    <source>
        <dbReference type="EMBL" id="KAH9412699.1"/>
    </source>
</evidence>
<keyword evidence="3" id="KW-1185">Reference proteome</keyword>
<evidence type="ECO:0000313" key="3">
    <source>
        <dbReference type="Proteomes" id="UP000887458"/>
    </source>
</evidence>
<organism evidence="2 3">
    <name type="scientific">Dermatophagoides pteronyssinus</name>
    <name type="common">European house dust mite</name>
    <dbReference type="NCBI Taxonomy" id="6956"/>
    <lineage>
        <taxon>Eukaryota</taxon>
        <taxon>Metazoa</taxon>
        <taxon>Ecdysozoa</taxon>
        <taxon>Arthropoda</taxon>
        <taxon>Chelicerata</taxon>
        <taxon>Arachnida</taxon>
        <taxon>Acari</taxon>
        <taxon>Acariformes</taxon>
        <taxon>Sarcoptiformes</taxon>
        <taxon>Astigmata</taxon>
        <taxon>Psoroptidia</taxon>
        <taxon>Analgoidea</taxon>
        <taxon>Pyroglyphidae</taxon>
        <taxon>Dermatophagoidinae</taxon>
        <taxon>Dermatophagoides</taxon>
    </lineage>
</organism>
<dbReference type="Proteomes" id="UP000887458">
    <property type="component" value="Unassembled WGS sequence"/>
</dbReference>
<feature type="compositionally biased region" description="Polar residues" evidence="1">
    <location>
        <begin position="1"/>
        <end position="10"/>
    </location>
</feature>
<reference evidence="2 3" key="1">
    <citation type="journal article" date="2018" name="J. Allergy Clin. Immunol.">
        <title>High-quality assembly of Dermatophagoides pteronyssinus genome and transcriptome reveals a wide range of novel allergens.</title>
        <authorList>
            <person name="Liu X.Y."/>
            <person name="Yang K.Y."/>
            <person name="Wang M.Q."/>
            <person name="Kwok J.S."/>
            <person name="Zeng X."/>
            <person name="Yang Z."/>
            <person name="Xiao X.J."/>
            <person name="Lau C.P."/>
            <person name="Li Y."/>
            <person name="Huang Z.M."/>
            <person name="Ba J.G."/>
            <person name="Yim A.K."/>
            <person name="Ouyang C.Y."/>
            <person name="Ngai S.M."/>
            <person name="Chan T.F."/>
            <person name="Leung E.L."/>
            <person name="Liu L."/>
            <person name="Liu Z.G."/>
            <person name="Tsui S.K."/>
        </authorList>
    </citation>
    <scope>NUCLEOTIDE SEQUENCE [LARGE SCALE GENOMIC DNA]</scope>
    <source>
        <strain evidence="2">Derp</strain>
    </source>
</reference>
<reference evidence="2 3" key="2">
    <citation type="journal article" date="2022" name="Mol. Biol. Evol.">
        <title>Comparative Genomics Reveals Insights into the Divergent Evolution of Astigmatic Mites and Household Pest Adaptations.</title>
        <authorList>
            <person name="Xiong Q."/>
            <person name="Wan A.T."/>
            <person name="Liu X."/>
            <person name="Fung C.S."/>
            <person name="Xiao X."/>
            <person name="Malainual N."/>
            <person name="Hou J."/>
            <person name="Wang L."/>
            <person name="Wang M."/>
            <person name="Yang K.Y."/>
            <person name="Cui Y."/>
            <person name="Leung E.L."/>
            <person name="Nong W."/>
            <person name="Shin S.K."/>
            <person name="Au S.W."/>
            <person name="Jeong K.Y."/>
            <person name="Chew F.T."/>
            <person name="Hui J.H."/>
            <person name="Leung T.F."/>
            <person name="Tungtrongchitr A."/>
            <person name="Zhong N."/>
            <person name="Liu Z."/>
            <person name="Tsui S.K."/>
        </authorList>
    </citation>
    <scope>NUCLEOTIDE SEQUENCE [LARGE SCALE GENOMIC DNA]</scope>
    <source>
        <strain evidence="2">Derp</strain>
    </source>
</reference>
<dbReference type="EMBL" id="NJHN03000129">
    <property type="protein sequence ID" value="KAH9412699.1"/>
    <property type="molecule type" value="Genomic_DNA"/>
</dbReference>
<feature type="region of interest" description="Disordered" evidence="1">
    <location>
        <begin position="1"/>
        <end position="31"/>
    </location>
</feature>
<sequence>MSSCVNNKVSNKAYDNRPLDRQSFRPNSSNDGEIATVPFVRVVIISPVAVEGSSDGSPVDAYERITTQNTLTSSERGPAPAELNACTTIEYNPLICPNCNNGSGGRHLIFNEFDDNGSTLTSFGGPPGISSVVLNVTD</sequence>
<name>A0ABQ8IQU9_DERPT</name>